<protein>
    <submittedName>
        <fullName evidence="2">Uncharacterized protein</fullName>
    </submittedName>
</protein>
<dbReference type="AlphaFoldDB" id="A0A1G2U2P3"/>
<keyword evidence="1" id="KW-0472">Membrane</keyword>
<reference evidence="2 3" key="1">
    <citation type="journal article" date="2016" name="Nat. Commun.">
        <title>Thousands of microbial genomes shed light on interconnected biogeochemical processes in an aquifer system.</title>
        <authorList>
            <person name="Anantharaman K."/>
            <person name="Brown C.T."/>
            <person name="Hug L.A."/>
            <person name="Sharon I."/>
            <person name="Castelle C.J."/>
            <person name="Probst A.J."/>
            <person name="Thomas B.C."/>
            <person name="Singh A."/>
            <person name="Wilkins M.J."/>
            <person name="Karaoz U."/>
            <person name="Brodie E.L."/>
            <person name="Williams K.H."/>
            <person name="Hubbard S.S."/>
            <person name="Banfield J.F."/>
        </authorList>
    </citation>
    <scope>NUCLEOTIDE SEQUENCE [LARGE SCALE GENOMIC DNA]</scope>
</reference>
<dbReference type="Proteomes" id="UP000176800">
    <property type="component" value="Unassembled WGS sequence"/>
</dbReference>
<evidence type="ECO:0000313" key="2">
    <source>
        <dbReference type="EMBL" id="OHB03709.1"/>
    </source>
</evidence>
<keyword evidence="1" id="KW-0812">Transmembrane</keyword>
<accession>A0A1G2U2P3</accession>
<comment type="caution">
    <text evidence="2">The sequence shown here is derived from an EMBL/GenBank/DDBJ whole genome shotgun (WGS) entry which is preliminary data.</text>
</comment>
<feature type="transmembrane region" description="Helical" evidence="1">
    <location>
        <begin position="6"/>
        <end position="30"/>
    </location>
</feature>
<dbReference type="EMBL" id="MHWE01000014">
    <property type="protein sequence ID" value="OHB03709.1"/>
    <property type="molecule type" value="Genomic_DNA"/>
</dbReference>
<organism evidence="2 3">
    <name type="scientific">Candidatus Zambryskibacteria bacterium RIFCSPLOWO2_01_FULL_45_21</name>
    <dbReference type="NCBI Taxonomy" id="1802761"/>
    <lineage>
        <taxon>Bacteria</taxon>
        <taxon>Candidatus Zambryskiibacteriota</taxon>
    </lineage>
</organism>
<keyword evidence="1" id="KW-1133">Transmembrane helix</keyword>
<evidence type="ECO:0000256" key="1">
    <source>
        <dbReference type="SAM" id="Phobius"/>
    </source>
</evidence>
<name>A0A1G2U2P3_9BACT</name>
<sequence>METYEFIFRVIETALQLVLVIFAGLALSVWKREVRGKDKYKLARELLTYIKELRFLIHSKNGSFHQIYLNDILVNRENFYNDQLILIGKDELYFDYSIWGLFNHINVRADIFLPKQIRSLLEELYPSSGKRIGTDKNQYTYIQLAGIEPTQVKSIEDEKDSTNGIYQIHNKKHLTIGGYFRKWESLIVELQKIA</sequence>
<proteinExistence type="predicted"/>
<evidence type="ECO:0000313" key="3">
    <source>
        <dbReference type="Proteomes" id="UP000176800"/>
    </source>
</evidence>
<gene>
    <name evidence="2" type="ORF">A3B14_01540</name>
</gene>